<dbReference type="GO" id="GO:0016020">
    <property type="term" value="C:membrane"/>
    <property type="evidence" value="ECO:0007669"/>
    <property type="project" value="TreeGrafter"/>
</dbReference>
<reference evidence="3" key="2">
    <citation type="submission" date="2025-09" db="UniProtKB">
        <authorList>
            <consortium name="Ensembl"/>
        </authorList>
    </citation>
    <scope>IDENTIFICATION</scope>
</reference>
<dbReference type="GO" id="GO:0042157">
    <property type="term" value="P:lipoprotein metabolic process"/>
    <property type="evidence" value="ECO:0007669"/>
    <property type="project" value="InterPro"/>
</dbReference>
<dbReference type="Pfam" id="PF05461">
    <property type="entry name" value="ApoL"/>
    <property type="match status" value="1"/>
</dbReference>
<organism evidence="3 4">
    <name type="scientific">Neovison vison</name>
    <name type="common">American mink</name>
    <name type="synonym">Mustela vison</name>
    <dbReference type="NCBI Taxonomy" id="452646"/>
    <lineage>
        <taxon>Eukaryota</taxon>
        <taxon>Metazoa</taxon>
        <taxon>Chordata</taxon>
        <taxon>Craniata</taxon>
        <taxon>Vertebrata</taxon>
        <taxon>Euteleostomi</taxon>
        <taxon>Mammalia</taxon>
        <taxon>Eutheria</taxon>
        <taxon>Laurasiatheria</taxon>
        <taxon>Carnivora</taxon>
        <taxon>Caniformia</taxon>
        <taxon>Musteloidea</taxon>
        <taxon>Mustelidae</taxon>
        <taxon>Mustelinae</taxon>
        <taxon>Neogale</taxon>
    </lineage>
</organism>
<dbReference type="GO" id="GO:0008289">
    <property type="term" value="F:lipid binding"/>
    <property type="evidence" value="ECO:0007669"/>
    <property type="project" value="InterPro"/>
</dbReference>
<evidence type="ECO:0000313" key="4">
    <source>
        <dbReference type="Proteomes" id="UP000694425"/>
    </source>
</evidence>
<dbReference type="Ensembl" id="ENSNVIT00000005386.1">
    <property type="protein sequence ID" value="ENSNVIP00000004571.1"/>
    <property type="gene ID" value="ENSNVIG00000003682.1"/>
</dbReference>
<dbReference type="PANTHER" id="PTHR14096:SF27">
    <property type="entry name" value="APOLIPOPROTEIN L2"/>
    <property type="match status" value="1"/>
</dbReference>
<evidence type="ECO:0008006" key="5">
    <source>
        <dbReference type="Google" id="ProtNLM"/>
    </source>
</evidence>
<name>A0A8C7AHF9_NEOVI</name>
<dbReference type="Proteomes" id="UP000694425">
    <property type="component" value="Unplaced"/>
</dbReference>
<dbReference type="GO" id="GO:0005576">
    <property type="term" value="C:extracellular region"/>
    <property type="evidence" value="ECO:0007669"/>
    <property type="project" value="InterPro"/>
</dbReference>
<feature type="coiled-coil region" evidence="2">
    <location>
        <begin position="347"/>
        <end position="377"/>
    </location>
</feature>
<keyword evidence="2" id="KW-0175">Coiled coil</keyword>
<sequence>RAAGDGRWGWEGSVSCQGHTGGQGQPSSFLLLLPALPGTEELKTFIFIFHLESESFLKEVIETFQNVVSKGMLHVLLTDHEAWERFVAEATLPREEAEALRERLNELQGAKDLEAKEQQARERFLHKFPELKLKIEERIRKLHELADEVDRVHRDATICNVASDSVAVTSGVLGILGLVLAPYAAMACLVVSAVSAGLGVASGVTGMYASSMEMSSECSSIDEANSLILSDTDEDKVFQKFLDDYIDSFFPTIYDLYENLKDLAANVRAIRAARGNPRLAVQAQRFSRGLPVSGRTARQVQNTFRDTALTMTRGARVGSGLFSVLFLGLDVFDLVKDSMHLQEGAKAESAEDMRRRARELESKLEKLTESYERLKEGPTP</sequence>
<accession>A0A8C7AHF9</accession>
<dbReference type="GO" id="GO:0006869">
    <property type="term" value="P:lipid transport"/>
    <property type="evidence" value="ECO:0007669"/>
    <property type="project" value="InterPro"/>
</dbReference>
<evidence type="ECO:0000313" key="3">
    <source>
        <dbReference type="Ensembl" id="ENSNVIP00000004571.1"/>
    </source>
</evidence>
<dbReference type="GeneTree" id="ENSGT01030000234599"/>
<evidence type="ECO:0000256" key="2">
    <source>
        <dbReference type="SAM" id="Coils"/>
    </source>
</evidence>
<comment type="similarity">
    <text evidence="1">Belongs to the apolipoprotein L family.</text>
</comment>
<evidence type="ECO:0000256" key="1">
    <source>
        <dbReference type="ARBA" id="ARBA00010090"/>
    </source>
</evidence>
<dbReference type="InterPro" id="IPR008405">
    <property type="entry name" value="ApoL"/>
</dbReference>
<dbReference type="AlphaFoldDB" id="A0A8C7AHF9"/>
<proteinExistence type="inferred from homology"/>
<protein>
    <recommendedName>
        <fullName evidence="5">Apolipoprotein L, 1</fullName>
    </recommendedName>
</protein>
<reference evidence="3" key="1">
    <citation type="submission" date="2025-08" db="UniProtKB">
        <authorList>
            <consortium name="Ensembl"/>
        </authorList>
    </citation>
    <scope>IDENTIFICATION</scope>
</reference>
<keyword evidence="4" id="KW-1185">Reference proteome</keyword>
<dbReference type="PANTHER" id="PTHR14096">
    <property type="entry name" value="APOLIPOPROTEIN L"/>
    <property type="match status" value="1"/>
</dbReference>